<protein>
    <submittedName>
        <fullName evidence="11">Iron-sulfur cluster-binding domain-containing protein</fullName>
    </submittedName>
</protein>
<dbReference type="SUPFAM" id="SSF63380">
    <property type="entry name" value="Riboflavin synthase domain-like"/>
    <property type="match status" value="1"/>
</dbReference>
<dbReference type="InterPro" id="IPR050415">
    <property type="entry name" value="MRET"/>
</dbReference>
<dbReference type="CDD" id="cd00207">
    <property type="entry name" value="fer2"/>
    <property type="match status" value="1"/>
</dbReference>
<evidence type="ECO:0000313" key="12">
    <source>
        <dbReference type="Proteomes" id="UP000824189"/>
    </source>
</evidence>
<keyword evidence="4" id="KW-0479">Metal-binding</keyword>
<evidence type="ECO:0000256" key="6">
    <source>
        <dbReference type="ARBA" id="ARBA00023002"/>
    </source>
</evidence>
<reference evidence="11" key="1">
    <citation type="journal article" date="2021" name="PeerJ">
        <title>Extensive microbial diversity within the chicken gut microbiome revealed by metagenomics and culture.</title>
        <authorList>
            <person name="Gilroy R."/>
            <person name="Ravi A."/>
            <person name="Getino M."/>
            <person name="Pursley I."/>
            <person name="Horton D.L."/>
            <person name="Alikhan N.F."/>
            <person name="Baker D."/>
            <person name="Gharbi K."/>
            <person name="Hall N."/>
            <person name="Watson M."/>
            <person name="Adriaenssens E.M."/>
            <person name="Foster-Nyarko E."/>
            <person name="Jarju S."/>
            <person name="Secka A."/>
            <person name="Antonio M."/>
            <person name="Oren A."/>
            <person name="Chaudhuri R.R."/>
            <person name="La Ragione R."/>
            <person name="Hildebrand F."/>
            <person name="Pallen M.J."/>
        </authorList>
    </citation>
    <scope>NUCLEOTIDE SEQUENCE</scope>
    <source>
        <strain evidence="11">4376</strain>
    </source>
</reference>
<dbReference type="PROSITE" id="PS51384">
    <property type="entry name" value="FAD_FR"/>
    <property type="match status" value="1"/>
</dbReference>
<dbReference type="Pfam" id="PF00970">
    <property type="entry name" value="FAD_binding_6"/>
    <property type="match status" value="1"/>
</dbReference>
<sequence>MSNRTAPQPLVARALSRLAKALSSPLLPEDYASLFNPLRGRELRGRITNIEYFEEFIELTLLPGPSLTPFFHAGQFIGLGVRIDGRWKWRCYSITNAPADKATNTSKTRAITLGITPVPNGAVSTHVTTRLHQGDIIRMTAPGGDFYLPQPFPKKLLFVTAGAGITPIMSMLRWLRQETTPSSFPDVIHIHSERSGRIPGPYASEITALTKTHPTYTLRLWNSAEQGRLSMSQLPTMIPDVQQRQTYGCGPQGLLDELCQTLPQAHVERFSSTPTSDEELAQRGGTITFPDLERQTQCDGSTTILEAAEAAGVSLTHGCRMGICHTCVATITEGEAVDTRTGSVFYTGERLRTCCSVPHGDVSITQN</sequence>
<dbReference type="SUPFAM" id="SSF54292">
    <property type="entry name" value="2Fe-2S ferredoxin-like"/>
    <property type="match status" value="1"/>
</dbReference>
<dbReference type="GO" id="GO:0051537">
    <property type="term" value="F:2 iron, 2 sulfur cluster binding"/>
    <property type="evidence" value="ECO:0007669"/>
    <property type="project" value="UniProtKB-KW"/>
</dbReference>
<evidence type="ECO:0000259" key="9">
    <source>
        <dbReference type="PROSITE" id="PS51085"/>
    </source>
</evidence>
<dbReference type="InterPro" id="IPR039261">
    <property type="entry name" value="FNR_nucleotide-bd"/>
</dbReference>
<evidence type="ECO:0000256" key="4">
    <source>
        <dbReference type="ARBA" id="ARBA00022723"/>
    </source>
</evidence>
<organism evidence="11 12">
    <name type="scientific">Candidatus Corynebacterium gallistercoris</name>
    <dbReference type="NCBI Taxonomy" id="2838530"/>
    <lineage>
        <taxon>Bacteria</taxon>
        <taxon>Bacillati</taxon>
        <taxon>Actinomycetota</taxon>
        <taxon>Actinomycetes</taxon>
        <taxon>Mycobacteriales</taxon>
        <taxon>Corynebacteriaceae</taxon>
        <taxon>Corynebacterium</taxon>
    </lineage>
</organism>
<dbReference type="Gene3D" id="2.40.30.10">
    <property type="entry name" value="Translation factors"/>
    <property type="match status" value="1"/>
</dbReference>
<dbReference type="Gene3D" id="3.10.20.30">
    <property type="match status" value="1"/>
</dbReference>
<dbReference type="InterPro" id="IPR008333">
    <property type="entry name" value="Cbr1-like_FAD-bd_dom"/>
</dbReference>
<dbReference type="InterPro" id="IPR036010">
    <property type="entry name" value="2Fe-2S_ferredoxin-like_sf"/>
</dbReference>
<keyword evidence="6" id="KW-0560">Oxidoreductase</keyword>
<dbReference type="GO" id="GO:0016491">
    <property type="term" value="F:oxidoreductase activity"/>
    <property type="evidence" value="ECO:0007669"/>
    <property type="project" value="UniProtKB-KW"/>
</dbReference>
<dbReference type="InterPro" id="IPR012675">
    <property type="entry name" value="Beta-grasp_dom_sf"/>
</dbReference>
<dbReference type="Pfam" id="PF00111">
    <property type="entry name" value="Fer2"/>
    <property type="match status" value="1"/>
</dbReference>
<dbReference type="PANTHER" id="PTHR47354">
    <property type="entry name" value="NADH OXIDOREDUCTASE HCR"/>
    <property type="match status" value="1"/>
</dbReference>
<evidence type="ECO:0000256" key="7">
    <source>
        <dbReference type="ARBA" id="ARBA00023004"/>
    </source>
</evidence>
<dbReference type="InterPro" id="IPR001041">
    <property type="entry name" value="2Fe-2S_ferredoxin-type"/>
</dbReference>
<dbReference type="InterPro" id="IPR017927">
    <property type="entry name" value="FAD-bd_FR_type"/>
</dbReference>
<dbReference type="GO" id="GO:0046872">
    <property type="term" value="F:metal ion binding"/>
    <property type="evidence" value="ECO:0007669"/>
    <property type="project" value="UniProtKB-KW"/>
</dbReference>
<evidence type="ECO:0000313" key="11">
    <source>
        <dbReference type="EMBL" id="HIW96127.1"/>
    </source>
</evidence>
<accession>A0A9D1S0P4</accession>
<feature type="domain" description="FAD-binding FR-type" evidence="10">
    <location>
        <begin position="40"/>
        <end position="149"/>
    </location>
</feature>
<dbReference type="AlphaFoldDB" id="A0A9D1S0P4"/>
<evidence type="ECO:0000256" key="5">
    <source>
        <dbReference type="ARBA" id="ARBA00022827"/>
    </source>
</evidence>
<reference evidence="11" key="2">
    <citation type="submission" date="2021-04" db="EMBL/GenBank/DDBJ databases">
        <authorList>
            <person name="Gilroy R."/>
        </authorList>
    </citation>
    <scope>NUCLEOTIDE SEQUENCE</scope>
    <source>
        <strain evidence="11">4376</strain>
    </source>
</reference>
<name>A0A9D1S0P4_9CORY</name>
<evidence type="ECO:0000256" key="1">
    <source>
        <dbReference type="ARBA" id="ARBA00001974"/>
    </source>
</evidence>
<feature type="domain" description="2Fe-2S ferredoxin-type" evidence="9">
    <location>
        <begin position="285"/>
        <end position="367"/>
    </location>
</feature>
<evidence type="ECO:0000256" key="2">
    <source>
        <dbReference type="ARBA" id="ARBA00022630"/>
    </source>
</evidence>
<keyword evidence="5" id="KW-0274">FAD</keyword>
<dbReference type="Gene3D" id="3.40.50.80">
    <property type="entry name" value="Nucleotide-binding domain of ferredoxin-NADP reductase (FNR) module"/>
    <property type="match status" value="1"/>
</dbReference>
<gene>
    <name evidence="11" type="ORF">H9867_06570</name>
</gene>
<dbReference type="InterPro" id="IPR017938">
    <property type="entry name" value="Riboflavin_synthase-like_b-brl"/>
</dbReference>
<dbReference type="SUPFAM" id="SSF52343">
    <property type="entry name" value="Ferredoxin reductase-like, C-terminal NADP-linked domain"/>
    <property type="match status" value="1"/>
</dbReference>
<keyword evidence="3" id="KW-0001">2Fe-2S</keyword>
<keyword evidence="7" id="KW-0408">Iron</keyword>
<evidence type="ECO:0000256" key="8">
    <source>
        <dbReference type="ARBA" id="ARBA00023014"/>
    </source>
</evidence>
<evidence type="ECO:0000259" key="10">
    <source>
        <dbReference type="PROSITE" id="PS51384"/>
    </source>
</evidence>
<dbReference type="EMBL" id="DXFZ01000083">
    <property type="protein sequence ID" value="HIW96127.1"/>
    <property type="molecule type" value="Genomic_DNA"/>
</dbReference>
<dbReference type="Proteomes" id="UP000824189">
    <property type="component" value="Unassembled WGS sequence"/>
</dbReference>
<dbReference type="PROSITE" id="PS51085">
    <property type="entry name" value="2FE2S_FER_2"/>
    <property type="match status" value="1"/>
</dbReference>
<evidence type="ECO:0000256" key="3">
    <source>
        <dbReference type="ARBA" id="ARBA00022714"/>
    </source>
</evidence>
<keyword evidence="8" id="KW-0411">Iron-sulfur</keyword>
<comment type="caution">
    <text evidence="11">The sequence shown here is derived from an EMBL/GenBank/DDBJ whole genome shotgun (WGS) entry which is preliminary data.</text>
</comment>
<dbReference type="PANTHER" id="PTHR47354:SF6">
    <property type="entry name" value="NADH OXIDOREDUCTASE HCR"/>
    <property type="match status" value="1"/>
</dbReference>
<proteinExistence type="predicted"/>
<keyword evidence="2" id="KW-0285">Flavoprotein</keyword>
<comment type="cofactor">
    <cofactor evidence="1">
        <name>FAD</name>
        <dbReference type="ChEBI" id="CHEBI:57692"/>
    </cofactor>
</comment>